<keyword evidence="3" id="KW-0479">Metal-binding</keyword>
<dbReference type="PhylomeDB" id="A0A0G4GI04"/>
<dbReference type="EMBL" id="CDMZ01001229">
    <property type="protein sequence ID" value="CEM29365.1"/>
    <property type="molecule type" value="Genomic_DNA"/>
</dbReference>
<keyword evidence="7" id="KW-0460">Magnesium</keyword>
<keyword evidence="6" id="KW-0067">ATP-binding</keyword>
<dbReference type="GO" id="GO:0004756">
    <property type="term" value="F:selenide, water dikinase activity"/>
    <property type="evidence" value="ECO:0007669"/>
    <property type="project" value="InterPro"/>
</dbReference>
<evidence type="ECO:0000256" key="5">
    <source>
        <dbReference type="ARBA" id="ARBA00022777"/>
    </source>
</evidence>
<dbReference type="NCBIfam" id="NF002098">
    <property type="entry name" value="PRK00943.1"/>
    <property type="match status" value="1"/>
</dbReference>
<dbReference type="Pfam" id="PF02769">
    <property type="entry name" value="AIRS_C"/>
    <property type="match status" value="1"/>
</dbReference>
<dbReference type="Pfam" id="PF00586">
    <property type="entry name" value="AIRS"/>
    <property type="match status" value="1"/>
</dbReference>
<feature type="region of interest" description="Disordered" evidence="9">
    <location>
        <begin position="9"/>
        <end position="32"/>
    </location>
</feature>
<keyword evidence="5" id="KW-0418">Kinase</keyword>
<dbReference type="NCBIfam" id="TIGR00476">
    <property type="entry name" value="selD"/>
    <property type="match status" value="1"/>
</dbReference>
<evidence type="ECO:0000256" key="6">
    <source>
        <dbReference type="ARBA" id="ARBA00022840"/>
    </source>
</evidence>
<feature type="domain" description="PurM-like N-terminal" evidence="10">
    <location>
        <begin position="84"/>
        <end position="191"/>
    </location>
</feature>
<evidence type="ECO:0000256" key="2">
    <source>
        <dbReference type="ARBA" id="ARBA00022679"/>
    </source>
</evidence>
<dbReference type="GO" id="GO:0005524">
    <property type="term" value="F:ATP binding"/>
    <property type="evidence" value="ECO:0007669"/>
    <property type="project" value="UniProtKB-KW"/>
</dbReference>
<evidence type="ECO:0008006" key="13">
    <source>
        <dbReference type="Google" id="ProtNLM"/>
    </source>
</evidence>
<evidence type="ECO:0000256" key="1">
    <source>
        <dbReference type="ARBA" id="ARBA00008026"/>
    </source>
</evidence>
<evidence type="ECO:0000256" key="4">
    <source>
        <dbReference type="ARBA" id="ARBA00022741"/>
    </source>
</evidence>
<dbReference type="Gene3D" id="3.90.650.10">
    <property type="entry name" value="PurM-like C-terminal domain"/>
    <property type="match status" value="1"/>
</dbReference>
<keyword evidence="8" id="KW-0711">Selenium</keyword>
<dbReference type="InterPro" id="IPR036921">
    <property type="entry name" value="PurM-like_N_sf"/>
</dbReference>
<dbReference type="InterPro" id="IPR010918">
    <property type="entry name" value="PurM-like_C_dom"/>
</dbReference>
<dbReference type="HAMAP" id="MF_00625">
    <property type="entry name" value="SelD"/>
    <property type="match status" value="1"/>
</dbReference>
<gene>
    <name evidence="12" type="ORF">Cvel_21971</name>
</gene>
<dbReference type="GO" id="GO:0046872">
    <property type="term" value="F:metal ion binding"/>
    <property type="evidence" value="ECO:0007669"/>
    <property type="project" value="UniProtKB-KW"/>
</dbReference>
<name>A0A0G4GI04_9ALVE</name>
<dbReference type="GO" id="GO:0005737">
    <property type="term" value="C:cytoplasm"/>
    <property type="evidence" value="ECO:0007669"/>
    <property type="project" value="TreeGrafter"/>
</dbReference>
<keyword evidence="2" id="KW-0808">Transferase</keyword>
<organism evidence="12">
    <name type="scientific">Chromera velia CCMP2878</name>
    <dbReference type="NCBI Taxonomy" id="1169474"/>
    <lineage>
        <taxon>Eukaryota</taxon>
        <taxon>Sar</taxon>
        <taxon>Alveolata</taxon>
        <taxon>Colpodellida</taxon>
        <taxon>Chromeraceae</taxon>
        <taxon>Chromera</taxon>
    </lineage>
</organism>
<dbReference type="Gene3D" id="3.30.1330.10">
    <property type="entry name" value="PurM-like, N-terminal domain"/>
    <property type="match status" value="1"/>
</dbReference>
<dbReference type="PANTHER" id="PTHR10256">
    <property type="entry name" value="SELENIDE, WATER DIKINASE"/>
    <property type="match status" value="1"/>
</dbReference>
<dbReference type="CDD" id="cd02195">
    <property type="entry name" value="SelD"/>
    <property type="match status" value="1"/>
</dbReference>
<dbReference type="AlphaFoldDB" id="A0A0G4GI04"/>
<dbReference type="SUPFAM" id="SSF56042">
    <property type="entry name" value="PurM C-terminal domain-like"/>
    <property type="match status" value="1"/>
</dbReference>
<feature type="compositionally biased region" description="Basic and acidic residues" evidence="9">
    <location>
        <begin position="9"/>
        <end position="19"/>
    </location>
</feature>
<keyword evidence="4" id="KW-0547">Nucleotide-binding</keyword>
<dbReference type="InterPro" id="IPR036676">
    <property type="entry name" value="PurM-like_C_sf"/>
</dbReference>
<dbReference type="InterPro" id="IPR023061">
    <property type="entry name" value="SelD_I"/>
</dbReference>
<evidence type="ECO:0000259" key="10">
    <source>
        <dbReference type="Pfam" id="PF00586"/>
    </source>
</evidence>
<accession>A0A0G4GI04</accession>
<evidence type="ECO:0000256" key="3">
    <source>
        <dbReference type="ARBA" id="ARBA00022723"/>
    </source>
</evidence>
<comment type="similarity">
    <text evidence="1">Belongs to the selenophosphate synthase 1 family. Class I subfamily.</text>
</comment>
<feature type="domain" description="PurM-like C-terminal" evidence="11">
    <location>
        <begin position="204"/>
        <end position="389"/>
    </location>
</feature>
<dbReference type="InterPro" id="IPR016188">
    <property type="entry name" value="PurM-like_N"/>
</dbReference>
<dbReference type="VEuPathDB" id="CryptoDB:Cvel_21971"/>
<evidence type="ECO:0000256" key="9">
    <source>
        <dbReference type="SAM" id="MobiDB-lite"/>
    </source>
</evidence>
<dbReference type="FunFam" id="3.30.1330.10:FF:000003">
    <property type="entry name" value="Selenide, water dikinase"/>
    <property type="match status" value="1"/>
</dbReference>
<dbReference type="SUPFAM" id="SSF55326">
    <property type="entry name" value="PurM N-terminal domain-like"/>
    <property type="match status" value="1"/>
</dbReference>
<proteinExistence type="inferred from homology"/>
<evidence type="ECO:0000259" key="11">
    <source>
        <dbReference type="Pfam" id="PF02769"/>
    </source>
</evidence>
<evidence type="ECO:0000256" key="7">
    <source>
        <dbReference type="ARBA" id="ARBA00022842"/>
    </source>
</evidence>
<evidence type="ECO:0000313" key="12">
    <source>
        <dbReference type="EMBL" id="CEM29365.1"/>
    </source>
</evidence>
<dbReference type="GO" id="GO:0016260">
    <property type="term" value="P:selenocysteine biosynthetic process"/>
    <property type="evidence" value="ECO:0007669"/>
    <property type="project" value="InterPro"/>
</dbReference>
<protein>
    <recommendedName>
        <fullName evidence="13">Selenide, water dikinase</fullName>
    </recommendedName>
</protein>
<dbReference type="PANTHER" id="PTHR10256:SF0">
    <property type="entry name" value="INACTIVE SELENIDE, WATER DIKINASE-LIKE PROTEIN-RELATED"/>
    <property type="match status" value="1"/>
</dbReference>
<sequence>MYCVGAKLISKEKESDHKASPNGPVPGTTQTKKGGVKLTEFASGLGCACKLPSSLLTEALDGVKRREQLAGTGHELLVGNETKDDCSVLKLSDDLAIVNTVDFFPPIVDDPYDFGRIAAANALSDVYAMGAEPLTALSVCTFCADQLPPAVLSQILQGANDVCEDAGIRIGGGHTLRDAEPKFGLAVTGRVHPSRLLRNCGAVPGDSLVLTKPLGLGVMTRAAKLGLVSPKGPQMRGAVGVMTELNAKAANAVRKMQEEADGSVHAMTDVTGFGLVGHLSEMLDGSGNVRAVLEADLPVLAAAKELLFQHGSGVMSGGAFANCQGSAGRLLCSSESFPLDGFVAVDPQTSGGLLVAVEGGREGGLLDFLQAEGVREARVIGRVVEAEEGRAGEITLGGGGGEALVPFSSRMSVPVPSSQETESEHEIVEGRMLFVSSDAVGSYENDEDRAGLGVRLVNGALQQLALKRRLPEKVVLVGSGALIAMGDGGVEGDGETARNEEQAHAPKKKFAGAFQALKDMEALGVEVLVCVTCVDWFKQKVLIGRVVTSVEVTELLSTHDVVTLS</sequence>
<reference evidence="12" key="1">
    <citation type="submission" date="2014-11" db="EMBL/GenBank/DDBJ databases">
        <authorList>
            <person name="Otto D Thomas"/>
            <person name="Naeem Raeece"/>
        </authorList>
    </citation>
    <scope>NUCLEOTIDE SEQUENCE</scope>
</reference>
<dbReference type="InterPro" id="IPR004536">
    <property type="entry name" value="SPS/SelD"/>
</dbReference>
<evidence type="ECO:0000256" key="8">
    <source>
        <dbReference type="ARBA" id="ARBA00023266"/>
    </source>
</evidence>